<comment type="caution">
    <text evidence="1">The sequence shown here is derived from an EMBL/GenBank/DDBJ whole genome shotgun (WGS) entry which is preliminary data.</text>
</comment>
<gene>
    <name evidence="1" type="ORF">BK649_03260</name>
</gene>
<dbReference type="EMBL" id="MOAZ01000003">
    <property type="protein sequence ID" value="ROM55990.1"/>
    <property type="molecule type" value="Genomic_DNA"/>
</dbReference>
<organism evidence="1 2">
    <name type="scientific">Pseudomonas canadensis</name>
    <dbReference type="NCBI Taxonomy" id="915099"/>
    <lineage>
        <taxon>Bacteria</taxon>
        <taxon>Pseudomonadati</taxon>
        <taxon>Pseudomonadota</taxon>
        <taxon>Gammaproteobacteria</taxon>
        <taxon>Pseudomonadales</taxon>
        <taxon>Pseudomonadaceae</taxon>
        <taxon>Pseudomonas</taxon>
    </lineage>
</organism>
<evidence type="ECO:0000313" key="1">
    <source>
        <dbReference type="EMBL" id="ROM55990.1"/>
    </source>
</evidence>
<dbReference type="Proteomes" id="UP000283389">
    <property type="component" value="Unassembled WGS sequence"/>
</dbReference>
<name>A0A423FEM1_9PSED</name>
<accession>A0A423FEM1</accession>
<dbReference type="AlphaFoldDB" id="A0A423FEM1"/>
<proteinExistence type="predicted"/>
<reference evidence="1 2" key="1">
    <citation type="submission" date="2016-10" db="EMBL/GenBank/DDBJ databases">
        <title>Comparative genome analysis of multiple Pseudomonas spp. focuses on biocontrol and plant growth promoting traits.</title>
        <authorList>
            <person name="Tao X.-Y."/>
            <person name="Taylor C.G."/>
        </authorList>
    </citation>
    <scope>NUCLEOTIDE SEQUENCE [LARGE SCALE GENOMIC DNA]</scope>
    <source>
        <strain evidence="1 2">36C8</strain>
    </source>
</reference>
<evidence type="ECO:0000313" key="2">
    <source>
        <dbReference type="Proteomes" id="UP000283389"/>
    </source>
</evidence>
<sequence length="155" mass="17493">MAGVGRKQTLNYIGKAGSLDLLRSSSISWEAKPPNRNSRIRRFGEQSASDWNFCYSTRARCFAVEESCRHQHAQFAQLVNRQCNVTVLTAEVFREVEQKSTEKGDRFIFTRNKSVPFSPGGMNRRQMAEAGMELRPGLKTLFITGYAENAVMGYG</sequence>
<protein>
    <submittedName>
        <fullName evidence="1">Uncharacterized protein</fullName>
    </submittedName>
</protein>